<protein>
    <submittedName>
        <fullName evidence="1">Uncharacterized protein</fullName>
    </submittedName>
</protein>
<name>A0ACC0PQ36_RHOML</name>
<evidence type="ECO:0000313" key="2">
    <source>
        <dbReference type="Proteomes" id="UP001062846"/>
    </source>
</evidence>
<gene>
    <name evidence="1" type="ORF">RHMOL_Rhmol02G0105900</name>
</gene>
<dbReference type="Proteomes" id="UP001062846">
    <property type="component" value="Chromosome 2"/>
</dbReference>
<dbReference type="EMBL" id="CM046389">
    <property type="protein sequence ID" value="KAI8567244.1"/>
    <property type="molecule type" value="Genomic_DNA"/>
</dbReference>
<comment type="caution">
    <text evidence="1">The sequence shown here is derived from an EMBL/GenBank/DDBJ whole genome shotgun (WGS) entry which is preliminary data.</text>
</comment>
<organism evidence="1 2">
    <name type="scientific">Rhododendron molle</name>
    <name type="common">Chinese azalea</name>
    <name type="synonym">Azalea mollis</name>
    <dbReference type="NCBI Taxonomy" id="49168"/>
    <lineage>
        <taxon>Eukaryota</taxon>
        <taxon>Viridiplantae</taxon>
        <taxon>Streptophyta</taxon>
        <taxon>Embryophyta</taxon>
        <taxon>Tracheophyta</taxon>
        <taxon>Spermatophyta</taxon>
        <taxon>Magnoliopsida</taxon>
        <taxon>eudicotyledons</taxon>
        <taxon>Gunneridae</taxon>
        <taxon>Pentapetalae</taxon>
        <taxon>asterids</taxon>
        <taxon>Ericales</taxon>
        <taxon>Ericaceae</taxon>
        <taxon>Ericoideae</taxon>
        <taxon>Rhodoreae</taxon>
        <taxon>Rhododendron</taxon>
    </lineage>
</organism>
<keyword evidence="2" id="KW-1185">Reference proteome</keyword>
<proteinExistence type="predicted"/>
<evidence type="ECO:0000313" key="1">
    <source>
        <dbReference type="EMBL" id="KAI8567244.1"/>
    </source>
</evidence>
<reference evidence="1" key="1">
    <citation type="submission" date="2022-02" db="EMBL/GenBank/DDBJ databases">
        <title>Plant Genome Project.</title>
        <authorList>
            <person name="Zhang R.-G."/>
        </authorList>
    </citation>
    <scope>NUCLEOTIDE SEQUENCE</scope>
    <source>
        <strain evidence="1">AT1</strain>
    </source>
</reference>
<sequence>MDAAGQPLSLKFEPSTPTSKRIRRASSPTPSANSFTGENSVQVVLLLLVSNVDFIKHDINLHISSHFSNV</sequence>
<accession>A0ACC0PQ36</accession>